<reference evidence="2 3" key="1">
    <citation type="submission" date="2019-03" db="EMBL/GenBank/DDBJ databases">
        <title>Diversity and diversification of Nodularia spumigena cyanophages in the Baltic Sea.</title>
        <authorList>
            <person name="Sulcius S."/>
            <person name="Holmfeldt K."/>
            <person name="Simoliunas E."/>
        </authorList>
    </citation>
    <scope>NUCLEOTIDE SEQUENCE [LARGE SCALE GENOMIC DNA]</scope>
</reference>
<feature type="transmembrane region" description="Helical" evidence="1">
    <location>
        <begin position="12"/>
        <end position="30"/>
    </location>
</feature>
<gene>
    <name evidence="2" type="ORF">kac68v161_gp081</name>
</gene>
<sequence length="38" mass="5013">MLLWRYECWWYIRFALILSVYFCHLFYLLYQTREPFVE</sequence>
<dbReference type="Proteomes" id="UP000305808">
    <property type="component" value="Segment"/>
</dbReference>
<keyword evidence="3" id="KW-1185">Reference proteome</keyword>
<dbReference type="EMBL" id="MK605245">
    <property type="protein sequence ID" value="QBQ73731.1"/>
    <property type="molecule type" value="Genomic_DNA"/>
</dbReference>
<evidence type="ECO:0000256" key="1">
    <source>
        <dbReference type="SAM" id="Phobius"/>
    </source>
</evidence>
<keyword evidence="1" id="KW-0472">Membrane</keyword>
<name>A0A482MIA8_9CAUD</name>
<keyword evidence="1" id="KW-0812">Transmembrane</keyword>
<organism evidence="2 3">
    <name type="scientific">Nodularia phage vB_NspS-kac68v161</name>
    <dbReference type="NCBI Taxonomy" id="2557582"/>
    <lineage>
        <taxon>Viruses</taxon>
        <taxon>Duplodnaviria</taxon>
        <taxon>Heunggongvirae</taxon>
        <taxon>Uroviricota</taxon>
        <taxon>Caudoviricetes</taxon>
        <taxon>Ravarandavirus</taxon>
        <taxon>Ravarandavirus kac68v161</taxon>
    </lineage>
</organism>
<accession>A0A482MIA8</accession>
<evidence type="ECO:0000313" key="2">
    <source>
        <dbReference type="EMBL" id="QBQ73731.1"/>
    </source>
</evidence>
<protein>
    <submittedName>
        <fullName evidence="2">Uncharacterized protein</fullName>
    </submittedName>
</protein>
<evidence type="ECO:0000313" key="3">
    <source>
        <dbReference type="Proteomes" id="UP000305808"/>
    </source>
</evidence>
<keyword evidence="1" id="KW-1133">Transmembrane helix</keyword>
<proteinExistence type="predicted"/>